<keyword evidence="3 5" id="KW-1133">Transmembrane helix</keyword>
<protein>
    <recommendedName>
        <fullName evidence="6">Lipopolysaccharide assembly protein A domain-containing protein</fullName>
    </recommendedName>
</protein>
<keyword evidence="2 5" id="KW-0812">Transmembrane</keyword>
<dbReference type="EMBL" id="FPKR01000002">
    <property type="protein sequence ID" value="SFZ72776.1"/>
    <property type="molecule type" value="Genomic_DNA"/>
</dbReference>
<feature type="domain" description="Lipopolysaccharide assembly protein A" evidence="6">
    <location>
        <begin position="22"/>
        <end position="84"/>
    </location>
</feature>
<dbReference type="SUPFAM" id="SSF82866">
    <property type="entry name" value="Multidrug efflux transporter AcrB transmembrane domain"/>
    <property type="match status" value="1"/>
</dbReference>
<reference evidence="7 8" key="1">
    <citation type="submission" date="2016-11" db="EMBL/GenBank/DDBJ databases">
        <authorList>
            <person name="Jaros S."/>
            <person name="Januszkiewicz K."/>
            <person name="Wedrychowicz H."/>
        </authorList>
    </citation>
    <scope>NUCLEOTIDE SEQUENCE [LARGE SCALE GENOMIC DNA]</scope>
    <source>
        <strain evidence="7 8">DSM 18899</strain>
    </source>
</reference>
<proteinExistence type="predicted"/>
<accession>A0A1K2H7Z6</accession>
<dbReference type="Proteomes" id="UP000186513">
    <property type="component" value="Unassembled WGS sequence"/>
</dbReference>
<keyword evidence="4 5" id="KW-0472">Membrane</keyword>
<evidence type="ECO:0000313" key="8">
    <source>
        <dbReference type="Proteomes" id="UP000186513"/>
    </source>
</evidence>
<gene>
    <name evidence="7" type="ORF">SAMN02745887_00716</name>
</gene>
<keyword evidence="1" id="KW-1003">Cell membrane</keyword>
<keyword evidence="8" id="KW-1185">Reference proteome</keyword>
<evidence type="ECO:0000256" key="2">
    <source>
        <dbReference type="ARBA" id="ARBA00022692"/>
    </source>
</evidence>
<evidence type="ECO:0000256" key="4">
    <source>
        <dbReference type="ARBA" id="ARBA00023136"/>
    </source>
</evidence>
<evidence type="ECO:0000313" key="7">
    <source>
        <dbReference type="EMBL" id="SFZ72776.1"/>
    </source>
</evidence>
<feature type="transmembrane region" description="Helical" evidence="5">
    <location>
        <begin position="39"/>
        <end position="62"/>
    </location>
</feature>
<dbReference type="STRING" id="1121279.SAMN02745887_00716"/>
<dbReference type="RefSeq" id="WP_072427245.1">
    <property type="nucleotide sequence ID" value="NZ_FPKR01000002.1"/>
</dbReference>
<evidence type="ECO:0000256" key="5">
    <source>
        <dbReference type="SAM" id="Phobius"/>
    </source>
</evidence>
<evidence type="ECO:0000256" key="1">
    <source>
        <dbReference type="ARBA" id="ARBA00022475"/>
    </source>
</evidence>
<dbReference type="GO" id="GO:0005886">
    <property type="term" value="C:plasma membrane"/>
    <property type="evidence" value="ECO:0007669"/>
    <property type="project" value="InterPro"/>
</dbReference>
<sequence length="101" mass="11063">MRYLSWLLRLFLFLLLFAFALNNTALVAVQGLLGSELKLPLIVLILLCFALGVAAGVLVMLLTQRRLQRELAAAELRLKQLQAKPAAPNEVEPAAPLDAVL</sequence>
<dbReference type="InterPro" id="IPR010445">
    <property type="entry name" value="LapA_dom"/>
</dbReference>
<evidence type="ECO:0000259" key="6">
    <source>
        <dbReference type="Pfam" id="PF06305"/>
    </source>
</evidence>
<name>A0A1K2H7Z6_9NEIS</name>
<evidence type="ECO:0000256" key="3">
    <source>
        <dbReference type="ARBA" id="ARBA00022989"/>
    </source>
</evidence>
<dbReference type="Pfam" id="PF06305">
    <property type="entry name" value="LapA_dom"/>
    <property type="match status" value="1"/>
</dbReference>
<dbReference type="AlphaFoldDB" id="A0A1K2H7Z6"/>
<organism evidence="7 8">
    <name type="scientific">Chitinimonas taiwanensis DSM 18899</name>
    <dbReference type="NCBI Taxonomy" id="1121279"/>
    <lineage>
        <taxon>Bacteria</taxon>
        <taxon>Pseudomonadati</taxon>
        <taxon>Pseudomonadota</taxon>
        <taxon>Betaproteobacteria</taxon>
        <taxon>Neisseriales</taxon>
        <taxon>Chitinibacteraceae</taxon>
        <taxon>Chitinimonas</taxon>
    </lineage>
</organism>